<dbReference type="EC" id="2.7.13.3" evidence="5"/>
<keyword evidence="9 23" id="KW-0812">Transmembrane</keyword>
<dbReference type="SUPFAM" id="SSF47384">
    <property type="entry name" value="Homodimeric domain of signal transducing histidine kinase"/>
    <property type="match status" value="1"/>
</dbReference>
<dbReference type="Gene3D" id="6.10.340.10">
    <property type="match status" value="1"/>
</dbReference>
<feature type="domain" description="HAMP" evidence="25">
    <location>
        <begin position="143"/>
        <end position="195"/>
    </location>
</feature>
<keyword evidence="27" id="KW-1185">Reference proteome</keyword>
<dbReference type="InterPro" id="IPR036890">
    <property type="entry name" value="HATPase_C_sf"/>
</dbReference>
<evidence type="ECO:0000256" key="6">
    <source>
        <dbReference type="ARBA" id="ARBA00022475"/>
    </source>
</evidence>
<evidence type="ECO:0000256" key="8">
    <source>
        <dbReference type="ARBA" id="ARBA00022679"/>
    </source>
</evidence>
<keyword evidence="13" id="KW-0067">ATP-binding</keyword>
<keyword evidence="16 23" id="KW-1133">Transmembrane helix</keyword>
<keyword evidence="14" id="KW-0460">Magnesium</keyword>
<keyword evidence="15" id="KW-0904">Protein phosphatase</keyword>
<gene>
    <name evidence="26" type="ORF">CYJ19_03885</name>
</gene>
<evidence type="ECO:0000256" key="14">
    <source>
        <dbReference type="ARBA" id="ARBA00022842"/>
    </source>
</evidence>
<evidence type="ECO:0000256" key="16">
    <source>
        <dbReference type="ARBA" id="ARBA00022989"/>
    </source>
</evidence>
<dbReference type="InterPro" id="IPR003661">
    <property type="entry name" value="HisK_dim/P_dom"/>
</dbReference>
<dbReference type="GO" id="GO:0005524">
    <property type="term" value="F:ATP binding"/>
    <property type="evidence" value="ECO:0007669"/>
    <property type="project" value="UniProtKB-KW"/>
</dbReference>
<dbReference type="InterPro" id="IPR004358">
    <property type="entry name" value="Sig_transdc_His_kin-like_C"/>
</dbReference>
<dbReference type="InterPro" id="IPR050980">
    <property type="entry name" value="2C_sensor_his_kinase"/>
</dbReference>
<dbReference type="Gene3D" id="1.10.287.130">
    <property type="match status" value="1"/>
</dbReference>
<comment type="subcellular location">
    <subcellularLocation>
        <location evidence="4">Cell membrane</location>
        <topology evidence="4">Multi-pass membrane protein</topology>
    </subcellularLocation>
</comment>
<keyword evidence="10" id="KW-0547">Nucleotide-binding</keyword>
<dbReference type="CDD" id="cd00082">
    <property type="entry name" value="HisKA"/>
    <property type="match status" value="1"/>
</dbReference>
<keyword evidence="6" id="KW-1003">Cell membrane</keyword>
<dbReference type="PRINTS" id="PR00344">
    <property type="entry name" value="BCTRLSENSOR"/>
</dbReference>
<organism evidence="26 27">
    <name type="scientific">Winkia neuii</name>
    <dbReference type="NCBI Taxonomy" id="33007"/>
    <lineage>
        <taxon>Bacteria</taxon>
        <taxon>Bacillati</taxon>
        <taxon>Actinomycetota</taxon>
        <taxon>Actinomycetes</taxon>
        <taxon>Actinomycetales</taxon>
        <taxon>Actinomycetaceae</taxon>
        <taxon>Winkia</taxon>
    </lineage>
</organism>
<proteinExistence type="predicted"/>
<keyword evidence="8" id="KW-0808">Transferase</keyword>
<dbReference type="AlphaFoldDB" id="A0A2I1IPD9"/>
<evidence type="ECO:0000256" key="11">
    <source>
        <dbReference type="ARBA" id="ARBA00022777"/>
    </source>
</evidence>
<evidence type="ECO:0000256" key="13">
    <source>
        <dbReference type="ARBA" id="ARBA00022840"/>
    </source>
</evidence>
<dbReference type="PROSITE" id="PS50109">
    <property type="entry name" value="HIS_KIN"/>
    <property type="match status" value="1"/>
</dbReference>
<evidence type="ECO:0000256" key="7">
    <source>
        <dbReference type="ARBA" id="ARBA00022553"/>
    </source>
</evidence>
<dbReference type="Pfam" id="PF02518">
    <property type="entry name" value="HATPase_c"/>
    <property type="match status" value="1"/>
</dbReference>
<evidence type="ECO:0000259" key="24">
    <source>
        <dbReference type="PROSITE" id="PS50109"/>
    </source>
</evidence>
<evidence type="ECO:0000256" key="5">
    <source>
        <dbReference type="ARBA" id="ARBA00012438"/>
    </source>
</evidence>
<evidence type="ECO:0000256" key="18">
    <source>
        <dbReference type="ARBA" id="ARBA00023016"/>
    </source>
</evidence>
<dbReference type="EMBL" id="PKKO01000002">
    <property type="protein sequence ID" value="PKY72996.1"/>
    <property type="molecule type" value="Genomic_DNA"/>
</dbReference>
<evidence type="ECO:0000256" key="20">
    <source>
        <dbReference type="ARBA" id="ARBA00023211"/>
    </source>
</evidence>
<dbReference type="PANTHER" id="PTHR44936:SF9">
    <property type="entry name" value="SENSOR PROTEIN CREC"/>
    <property type="match status" value="1"/>
</dbReference>
<protein>
    <recommendedName>
        <fullName evidence="21">Signal transduction histidine-protein kinase/phosphatase MprB</fullName>
        <ecNumber evidence="5">2.7.13.3</ecNumber>
    </recommendedName>
    <alternativeName>
        <fullName evidence="22">Mycobacterial persistence regulator B</fullName>
    </alternativeName>
</protein>
<dbReference type="PANTHER" id="PTHR44936">
    <property type="entry name" value="SENSOR PROTEIN CREC"/>
    <property type="match status" value="1"/>
</dbReference>
<evidence type="ECO:0000256" key="19">
    <source>
        <dbReference type="ARBA" id="ARBA00023026"/>
    </source>
</evidence>
<evidence type="ECO:0000256" key="12">
    <source>
        <dbReference type="ARBA" id="ARBA00022801"/>
    </source>
</evidence>
<evidence type="ECO:0000256" key="17">
    <source>
        <dbReference type="ARBA" id="ARBA00023012"/>
    </source>
</evidence>
<dbReference type="SMART" id="SM00304">
    <property type="entry name" value="HAMP"/>
    <property type="match status" value="1"/>
</dbReference>
<dbReference type="InterPro" id="IPR036097">
    <property type="entry name" value="HisK_dim/P_sf"/>
</dbReference>
<feature type="domain" description="Histidine kinase" evidence="24">
    <location>
        <begin position="203"/>
        <end position="405"/>
    </location>
</feature>
<keyword evidence="19" id="KW-0843">Virulence</keyword>
<feature type="transmembrane region" description="Helical" evidence="23">
    <location>
        <begin position="116"/>
        <end position="139"/>
    </location>
</feature>
<evidence type="ECO:0000256" key="21">
    <source>
        <dbReference type="ARBA" id="ARBA00040454"/>
    </source>
</evidence>
<dbReference type="Gene3D" id="3.30.565.10">
    <property type="entry name" value="Histidine kinase-like ATPase, C-terminal domain"/>
    <property type="match status" value="1"/>
</dbReference>
<evidence type="ECO:0000313" key="26">
    <source>
        <dbReference type="EMBL" id="PKY72996.1"/>
    </source>
</evidence>
<evidence type="ECO:0000256" key="4">
    <source>
        <dbReference type="ARBA" id="ARBA00004651"/>
    </source>
</evidence>
<dbReference type="InterPro" id="IPR003660">
    <property type="entry name" value="HAMP_dom"/>
</dbReference>
<keyword evidence="20" id="KW-0464">Manganese</keyword>
<evidence type="ECO:0000256" key="23">
    <source>
        <dbReference type="SAM" id="Phobius"/>
    </source>
</evidence>
<keyword evidence="17" id="KW-0902">Two-component regulatory system</keyword>
<dbReference type="SUPFAM" id="SSF55874">
    <property type="entry name" value="ATPase domain of HSP90 chaperone/DNA topoisomerase II/histidine kinase"/>
    <property type="match status" value="1"/>
</dbReference>
<reference evidence="26 27" key="1">
    <citation type="submission" date="2017-12" db="EMBL/GenBank/DDBJ databases">
        <title>Phylogenetic diversity of female urinary microbiome.</title>
        <authorList>
            <person name="Thomas-White K."/>
            <person name="Wolfe A.J."/>
        </authorList>
    </citation>
    <scope>NUCLEOTIDE SEQUENCE [LARGE SCALE GENOMIC DNA]</scope>
    <source>
        <strain evidence="26 27">UMB0402</strain>
    </source>
</reference>
<name>A0A2I1IPD9_9ACTO</name>
<evidence type="ECO:0000256" key="1">
    <source>
        <dbReference type="ARBA" id="ARBA00000085"/>
    </source>
</evidence>
<keyword evidence="7" id="KW-0597">Phosphoprotein</keyword>
<evidence type="ECO:0000313" key="27">
    <source>
        <dbReference type="Proteomes" id="UP000235122"/>
    </source>
</evidence>
<dbReference type="GO" id="GO:0000155">
    <property type="term" value="F:phosphorelay sensor kinase activity"/>
    <property type="evidence" value="ECO:0007669"/>
    <property type="project" value="InterPro"/>
</dbReference>
<evidence type="ECO:0000256" key="15">
    <source>
        <dbReference type="ARBA" id="ARBA00022912"/>
    </source>
</evidence>
<comment type="cofactor">
    <cofactor evidence="2">
        <name>Mn(2+)</name>
        <dbReference type="ChEBI" id="CHEBI:29035"/>
    </cofactor>
</comment>
<dbReference type="InterPro" id="IPR005467">
    <property type="entry name" value="His_kinase_dom"/>
</dbReference>
<keyword evidence="11 26" id="KW-0418">Kinase</keyword>
<dbReference type="PROSITE" id="PS50885">
    <property type="entry name" value="HAMP"/>
    <property type="match status" value="1"/>
</dbReference>
<evidence type="ECO:0000256" key="9">
    <source>
        <dbReference type="ARBA" id="ARBA00022692"/>
    </source>
</evidence>
<dbReference type="STRING" id="33007.HMPREF3198_01448"/>
<keyword evidence="12" id="KW-0378">Hydrolase</keyword>
<comment type="catalytic activity">
    <reaction evidence="1">
        <text>ATP + protein L-histidine = ADP + protein N-phospho-L-histidine.</text>
        <dbReference type="EC" id="2.7.13.3"/>
    </reaction>
</comment>
<dbReference type="Proteomes" id="UP000235122">
    <property type="component" value="Unassembled WGS sequence"/>
</dbReference>
<evidence type="ECO:0000256" key="3">
    <source>
        <dbReference type="ARBA" id="ARBA00001946"/>
    </source>
</evidence>
<keyword evidence="23" id="KW-0472">Membrane</keyword>
<keyword evidence="18" id="KW-0346">Stress response</keyword>
<accession>A0A2I1IPD9</accession>
<dbReference type="GO" id="GO:0004721">
    <property type="term" value="F:phosphoprotein phosphatase activity"/>
    <property type="evidence" value="ECO:0007669"/>
    <property type="project" value="UniProtKB-KW"/>
</dbReference>
<evidence type="ECO:0000256" key="10">
    <source>
        <dbReference type="ARBA" id="ARBA00022741"/>
    </source>
</evidence>
<evidence type="ECO:0000259" key="25">
    <source>
        <dbReference type="PROSITE" id="PS50885"/>
    </source>
</evidence>
<dbReference type="Pfam" id="PF00512">
    <property type="entry name" value="HisKA"/>
    <property type="match status" value="1"/>
</dbReference>
<dbReference type="SMART" id="SM00387">
    <property type="entry name" value="HATPase_c"/>
    <property type="match status" value="1"/>
</dbReference>
<comment type="caution">
    <text evidence="26">The sequence shown here is derived from an EMBL/GenBank/DDBJ whole genome shotgun (WGS) entry which is preliminary data.</text>
</comment>
<dbReference type="InterPro" id="IPR003594">
    <property type="entry name" value="HATPase_dom"/>
</dbReference>
<evidence type="ECO:0000256" key="2">
    <source>
        <dbReference type="ARBA" id="ARBA00001936"/>
    </source>
</evidence>
<sequence>MSLWAATAGVLLLGLPLAFLGSVYVWTSTTASLNDKATSIARLTDHTVGAGNSMDGTNLRYWGAGPSTWIRVYGPDAAVTEAGKRPSWPSLAVSTVSSNGNTVSIETSAWPTIGQAAILVLLVVLLSGVALAVASILALRSSRRLSAPLIYLAAQAEQVGQGQVRARMKPSGIEEIDLVAQELAHTSERIAGRLAAEQQFAADASHQLRTPLTALSMRIEEIELISDDEEVRKEAGACLEQVERLTQVVTDLLSSQRRSGGTTQAVKLEPIFAQQSGEWQPAFEAAGRELAFADQAKRVVLATPGNLSQALATLIENSLRYGAGKVSVSTRRGKSSRSVFIEVSDEGEGVADELAPRIFEKGVSGHGSSGIGLALARELVQADGGRIELTQRRPPVFTISLSALPTSLDPDKVMPQGAMVSMGRRRRRF</sequence>
<dbReference type="GO" id="GO:0005886">
    <property type="term" value="C:plasma membrane"/>
    <property type="evidence" value="ECO:0007669"/>
    <property type="project" value="UniProtKB-SubCell"/>
</dbReference>
<evidence type="ECO:0000256" key="22">
    <source>
        <dbReference type="ARBA" id="ARBA00041776"/>
    </source>
</evidence>
<dbReference type="SMART" id="SM00388">
    <property type="entry name" value="HisKA"/>
    <property type="match status" value="1"/>
</dbReference>
<comment type="cofactor">
    <cofactor evidence="3">
        <name>Mg(2+)</name>
        <dbReference type="ChEBI" id="CHEBI:18420"/>
    </cofactor>
</comment>